<protein>
    <submittedName>
        <fullName evidence="2">Uncharacterized protein</fullName>
    </submittedName>
</protein>
<dbReference type="Proteomes" id="UP000006729">
    <property type="component" value="Chromosome 2"/>
</dbReference>
<dbReference type="STRING" id="3694.B9GS30"/>
<accession>B9GS30</accession>
<name>B9GS30_POPTR</name>
<dbReference type="AlphaFoldDB" id="B9GS30"/>
<dbReference type="Gene3D" id="2.60.120.330">
    <property type="entry name" value="B-lactam Antibiotic, Isopenicillin N Synthase, Chain"/>
    <property type="match status" value="1"/>
</dbReference>
<gene>
    <name evidence="2" type="ORF">POPTR_002G040500</name>
</gene>
<evidence type="ECO:0000256" key="1">
    <source>
        <dbReference type="SAM" id="Phobius"/>
    </source>
</evidence>
<keyword evidence="3" id="KW-1185">Reference proteome</keyword>
<dbReference type="InterPro" id="IPR027443">
    <property type="entry name" value="IPNS-like_sf"/>
</dbReference>
<keyword evidence="1" id="KW-0472">Membrane</keyword>
<reference evidence="2 3" key="1">
    <citation type="journal article" date="2006" name="Science">
        <title>The genome of black cottonwood, Populus trichocarpa (Torr. &amp; Gray).</title>
        <authorList>
            <person name="Tuskan G.A."/>
            <person name="Difazio S."/>
            <person name="Jansson S."/>
            <person name="Bohlmann J."/>
            <person name="Grigoriev I."/>
            <person name="Hellsten U."/>
            <person name="Putnam N."/>
            <person name="Ralph S."/>
            <person name="Rombauts S."/>
            <person name="Salamov A."/>
            <person name="Schein J."/>
            <person name="Sterck L."/>
            <person name="Aerts A."/>
            <person name="Bhalerao R.R."/>
            <person name="Bhalerao R.P."/>
            <person name="Blaudez D."/>
            <person name="Boerjan W."/>
            <person name="Brun A."/>
            <person name="Brunner A."/>
            <person name="Busov V."/>
            <person name="Campbell M."/>
            <person name="Carlson J."/>
            <person name="Chalot M."/>
            <person name="Chapman J."/>
            <person name="Chen G.L."/>
            <person name="Cooper D."/>
            <person name="Coutinho P.M."/>
            <person name="Couturier J."/>
            <person name="Covert S."/>
            <person name="Cronk Q."/>
            <person name="Cunningham R."/>
            <person name="Davis J."/>
            <person name="Degroeve S."/>
            <person name="Dejardin A."/>
            <person name="Depamphilis C."/>
            <person name="Detter J."/>
            <person name="Dirks B."/>
            <person name="Dubchak I."/>
            <person name="Duplessis S."/>
            <person name="Ehlting J."/>
            <person name="Ellis B."/>
            <person name="Gendler K."/>
            <person name="Goodstein D."/>
            <person name="Gribskov M."/>
            <person name="Grimwood J."/>
            <person name="Groover A."/>
            <person name="Gunter L."/>
            <person name="Hamberger B."/>
            <person name="Heinze B."/>
            <person name="Helariutta Y."/>
            <person name="Henrissat B."/>
            <person name="Holligan D."/>
            <person name="Holt R."/>
            <person name="Huang W."/>
            <person name="Islam-Faridi N."/>
            <person name="Jones S."/>
            <person name="Jones-Rhoades M."/>
            <person name="Jorgensen R."/>
            <person name="Joshi C."/>
            <person name="Kangasjarvi J."/>
            <person name="Karlsson J."/>
            <person name="Kelleher C."/>
            <person name="Kirkpatrick R."/>
            <person name="Kirst M."/>
            <person name="Kohler A."/>
            <person name="Kalluri U."/>
            <person name="Larimer F."/>
            <person name="Leebens-Mack J."/>
            <person name="Leple J.C."/>
            <person name="Locascio P."/>
            <person name="Lou Y."/>
            <person name="Lucas S."/>
            <person name="Martin F."/>
            <person name="Montanini B."/>
            <person name="Napoli C."/>
            <person name="Nelson D.R."/>
            <person name="Nelson C."/>
            <person name="Nieminen K."/>
            <person name="Nilsson O."/>
            <person name="Pereda V."/>
            <person name="Peter G."/>
            <person name="Philippe R."/>
            <person name="Pilate G."/>
            <person name="Poliakov A."/>
            <person name="Razumovskaya J."/>
            <person name="Richardson P."/>
            <person name="Rinaldi C."/>
            <person name="Ritland K."/>
            <person name="Rouze P."/>
            <person name="Ryaboy D."/>
            <person name="Schmutz J."/>
            <person name="Schrader J."/>
            <person name="Segerman B."/>
            <person name="Shin H."/>
            <person name="Siddiqui A."/>
            <person name="Sterky F."/>
            <person name="Terry A."/>
            <person name="Tsai C.J."/>
            <person name="Uberbacher E."/>
            <person name="Unneberg P."/>
            <person name="Vahala J."/>
            <person name="Wall K."/>
            <person name="Wessler S."/>
            <person name="Yang G."/>
            <person name="Yin T."/>
            <person name="Douglas C."/>
            <person name="Marra M."/>
            <person name="Sandberg G."/>
            <person name="Van de Peer Y."/>
            <person name="Rokhsar D."/>
        </authorList>
    </citation>
    <scope>NUCLEOTIDE SEQUENCE [LARGE SCALE GENOMIC DNA]</scope>
    <source>
        <strain evidence="3">cv. Nisqually</strain>
    </source>
</reference>
<feature type="transmembrane region" description="Helical" evidence="1">
    <location>
        <begin position="34"/>
        <end position="56"/>
    </location>
</feature>
<dbReference type="EMBL" id="CM009291">
    <property type="protein sequence ID" value="PNT47712.1"/>
    <property type="molecule type" value="Genomic_DNA"/>
</dbReference>
<evidence type="ECO:0000313" key="2">
    <source>
        <dbReference type="EMBL" id="PNT47712.1"/>
    </source>
</evidence>
<sequence>MGLNALICPDRSLTLGLPNHSDVILSTILLQGEILPIAFVINIAHMLQSLVFYAGYIVQLMITNSKVARTEVGSFIHPSFDSHIEPAKVLASNCHTQLHRTLVYKDFLHTCIEDTRDPRPLSVTSTFIECFIFKID</sequence>
<dbReference type="SUPFAM" id="SSF51197">
    <property type="entry name" value="Clavaminate synthase-like"/>
    <property type="match status" value="1"/>
</dbReference>
<organism evidence="2 3">
    <name type="scientific">Populus trichocarpa</name>
    <name type="common">Western balsam poplar</name>
    <name type="synonym">Populus balsamifera subsp. trichocarpa</name>
    <dbReference type="NCBI Taxonomy" id="3694"/>
    <lineage>
        <taxon>Eukaryota</taxon>
        <taxon>Viridiplantae</taxon>
        <taxon>Streptophyta</taxon>
        <taxon>Embryophyta</taxon>
        <taxon>Tracheophyta</taxon>
        <taxon>Spermatophyta</taxon>
        <taxon>Magnoliopsida</taxon>
        <taxon>eudicotyledons</taxon>
        <taxon>Gunneridae</taxon>
        <taxon>Pentapetalae</taxon>
        <taxon>rosids</taxon>
        <taxon>fabids</taxon>
        <taxon>Malpighiales</taxon>
        <taxon>Salicaceae</taxon>
        <taxon>Saliceae</taxon>
        <taxon>Populus</taxon>
    </lineage>
</organism>
<proteinExistence type="predicted"/>
<keyword evidence="1" id="KW-1133">Transmembrane helix</keyword>
<evidence type="ECO:0000313" key="3">
    <source>
        <dbReference type="Proteomes" id="UP000006729"/>
    </source>
</evidence>
<keyword evidence="1" id="KW-0812">Transmembrane</keyword>
<dbReference type="InParanoid" id="B9GS30"/>